<dbReference type="InterPro" id="IPR058915">
    <property type="entry name" value="AcrVA2-like"/>
</dbReference>
<reference evidence="2 3" key="1">
    <citation type="submission" date="2015-09" db="EMBL/GenBank/DDBJ databases">
        <title>Sorangium comparison.</title>
        <authorList>
            <person name="Zaburannyi N."/>
            <person name="Bunk B."/>
            <person name="Overmann J."/>
            <person name="Mueller R."/>
        </authorList>
    </citation>
    <scope>NUCLEOTIDE SEQUENCE [LARGE SCALE GENOMIC DNA]</scope>
    <source>
        <strain evidence="2 3">So ceGT47</strain>
    </source>
</reference>
<gene>
    <name evidence="2" type="ORF">SOCEGT47_028960</name>
</gene>
<evidence type="ECO:0000313" key="2">
    <source>
        <dbReference type="EMBL" id="AUX22395.1"/>
    </source>
</evidence>
<feature type="region of interest" description="Disordered" evidence="1">
    <location>
        <begin position="707"/>
        <end position="729"/>
    </location>
</feature>
<dbReference type="RefSeq" id="WP_129347565.1">
    <property type="nucleotide sequence ID" value="NZ_CP012670.1"/>
</dbReference>
<evidence type="ECO:0008006" key="4">
    <source>
        <dbReference type="Google" id="ProtNLM"/>
    </source>
</evidence>
<dbReference type="Pfam" id="PF02810">
    <property type="entry name" value="SEC-C"/>
    <property type="match status" value="1"/>
</dbReference>
<dbReference type="Proteomes" id="UP000295781">
    <property type="component" value="Chromosome"/>
</dbReference>
<dbReference type="Gene3D" id="3.10.450.50">
    <property type="match status" value="1"/>
</dbReference>
<sequence>MAKVGRNEPCPCGSGRKYKKCCLTSGSGGGAPYTAADRQAALQKLLRSIHPDDLDRAREMFWGKHSPLRTQWTDAALLDMAECAFQFWLLFDERSAGLTLAEEVLEGDGDLCDLRGLPVLRHGERRYLEMARRSSMRLYEVIGVAPGASLTLRDLLHGGEVRVRERAGSRCVHTWDLVAARVVQKGASGEPEIDGGIFPIQPRLRDPLVKHLARLADELDEDELREALVPVFLDAWIGPGLPALVNYDGDTLILTQVHFDVLDEGKLVAALDRARDITRDGEERVWSWVGSGAQRKEAVSRAFLRIEGGRLKVQTNSRERGEAAKALVERLAGASVKYRVTEHQDLEQAMLAQARDGGGEIAVVPPEALRQAAVQMLQQHYEAWLDEPVPALDGATPRAAAAVDGLRPRVAELIEGLELLYERALAEGSTAFDPTWMWEELALEDLARGRSRKQAAPRLPHEVIAELDADLVEVAADIADRARRASGGDPTRALGREELDGDLGLQRLVRASVQEARDDGASAPVAAADGALLASWARILASFEVHLRKVFWVDEGLSWMLGATALDVTGEALRAPFTSFALVFTDRYALGLAERLLAEDPSARLRGRILSVLTVYVTASAAGDERADLRLAFAADARDGGWPELVERDLVVPRDARLAELLGLLSPGDEHDEELATLVASPPLRGLLGLVVNAILYATSADADAVPGDPRGADAPLPRRRRNGAVPPTDGVFRLPGKIDVTSLRQLKRVRRGSSDVQAIRRCMVRGHWRRAGRSWNDARPRWIKPYWRGPSAAAIVEREYRLIGARDADARKSGRTS</sequence>
<name>A0A4P2PZQ1_SORCE</name>
<dbReference type="InterPro" id="IPR004027">
    <property type="entry name" value="SEC_C_motif"/>
</dbReference>
<dbReference type="Pfam" id="PF26125">
    <property type="entry name" value="AcrVA2-like"/>
    <property type="match status" value="1"/>
</dbReference>
<protein>
    <recommendedName>
        <fullName evidence="4">Preprotein translocase subunit SecA</fullName>
    </recommendedName>
</protein>
<organism evidence="2 3">
    <name type="scientific">Sorangium cellulosum</name>
    <name type="common">Polyangium cellulosum</name>
    <dbReference type="NCBI Taxonomy" id="56"/>
    <lineage>
        <taxon>Bacteria</taxon>
        <taxon>Pseudomonadati</taxon>
        <taxon>Myxococcota</taxon>
        <taxon>Polyangia</taxon>
        <taxon>Polyangiales</taxon>
        <taxon>Polyangiaceae</taxon>
        <taxon>Sorangium</taxon>
    </lineage>
</organism>
<evidence type="ECO:0000313" key="3">
    <source>
        <dbReference type="Proteomes" id="UP000295781"/>
    </source>
</evidence>
<dbReference type="EMBL" id="CP012670">
    <property type="protein sequence ID" value="AUX22395.1"/>
    <property type="molecule type" value="Genomic_DNA"/>
</dbReference>
<accession>A0A4P2PZQ1</accession>
<evidence type="ECO:0000256" key="1">
    <source>
        <dbReference type="SAM" id="MobiDB-lite"/>
    </source>
</evidence>
<dbReference type="AlphaFoldDB" id="A0A4P2PZQ1"/>
<dbReference type="OrthoDB" id="5503541at2"/>
<dbReference type="SUPFAM" id="SSF103642">
    <property type="entry name" value="Sec-C motif"/>
    <property type="match status" value="1"/>
</dbReference>
<proteinExistence type="predicted"/>